<geneLocation type="plasmid" evidence="1 2">
    <name>pACA1.2</name>
</geneLocation>
<name>A0A059ZVS2_ACICK</name>
<dbReference type="Pfam" id="PF04365">
    <property type="entry name" value="BrnT_toxin"/>
    <property type="match status" value="1"/>
</dbReference>
<dbReference type="AlphaFoldDB" id="A0A059ZVS2"/>
<protein>
    <recommendedName>
        <fullName evidence="3">BrnT family toxin</fullName>
    </recommendedName>
</protein>
<evidence type="ECO:0000313" key="1">
    <source>
        <dbReference type="EMBL" id="AIA56824.1"/>
    </source>
</evidence>
<dbReference type="Proteomes" id="UP000005522">
    <property type="component" value="Plasmid pACA1.2"/>
</dbReference>
<reference evidence="1 2" key="1">
    <citation type="journal article" date="2009" name="J. Bacteriol.">
        <title>Draft genome sequence of the extremely acidophilic bacterium Acidithiobacillus caldus ATCC 51756 reveals metabolic versatility in the genus Acidithiobacillus.</title>
        <authorList>
            <person name="Valdes J."/>
            <person name="Quatrini R."/>
            <person name="Hallberg K."/>
            <person name="Dopson M."/>
            <person name="Valenzuela P.D."/>
            <person name="Holmes D.S."/>
        </authorList>
    </citation>
    <scope>NUCLEOTIDE SEQUENCE [LARGE SCALE GENOMIC DNA]</scope>
    <source>
        <strain evidence="2">ATCC 51756 / DSM 8584 / KU</strain>
        <plasmid evidence="1 2">pACA1.2</plasmid>
    </source>
</reference>
<gene>
    <name evidence="1" type="ORF">Acaty_2p0010</name>
</gene>
<evidence type="ECO:0008006" key="3">
    <source>
        <dbReference type="Google" id="ProtNLM"/>
    </source>
</evidence>
<evidence type="ECO:0000313" key="2">
    <source>
        <dbReference type="Proteomes" id="UP000005522"/>
    </source>
</evidence>
<dbReference type="HOGENOM" id="CLU_149290_2_2_6"/>
<dbReference type="KEGG" id="acz:Acaty_2p0010"/>
<dbReference type="Gene3D" id="3.10.450.530">
    <property type="entry name" value="Ribonuclease toxin, BrnT, of type II toxin-antitoxin system"/>
    <property type="match status" value="1"/>
</dbReference>
<proteinExistence type="predicted"/>
<organism evidence="1 2">
    <name type="scientific">Acidithiobacillus caldus (strain ATCC 51756 / DSM 8584 / KU)</name>
    <dbReference type="NCBI Taxonomy" id="637389"/>
    <lineage>
        <taxon>Bacteria</taxon>
        <taxon>Pseudomonadati</taxon>
        <taxon>Pseudomonadota</taxon>
        <taxon>Acidithiobacillia</taxon>
        <taxon>Acidithiobacillales</taxon>
        <taxon>Acidithiobacillaceae</taxon>
        <taxon>Acidithiobacillus</taxon>
    </lineage>
</organism>
<accession>A0A059ZVS2</accession>
<keyword evidence="1" id="KW-0614">Plasmid</keyword>
<dbReference type="EMBL" id="CP005989">
    <property type="protein sequence ID" value="AIA56824.1"/>
    <property type="molecule type" value="Genomic_DNA"/>
</dbReference>
<dbReference type="InterPro" id="IPR007460">
    <property type="entry name" value="BrnT_toxin"/>
</dbReference>
<dbReference type="InterPro" id="IPR038573">
    <property type="entry name" value="BrnT_sf"/>
</dbReference>
<sequence>MVVAQDNRKDYGEPRFVALGALNGRVMVVVYTQRGSGVVRIISFRKANSREVKVYESALHSR</sequence>